<comment type="caution">
    <text evidence="3">The sequence shown here is derived from an EMBL/GenBank/DDBJ whole genome shotgun (WGS) entry which is preliminary data.</text>
</comment>
<evidence type="ECO:0000313" key="4">
    <source>
        <dbReference type="Proteomes" id="UP000265520"/>
    </source>
</evidence>
<feature type="non-terminal residue" evidence="3">
    <location>
        <position position="1"/>
    </location>
</feature>
<dbReference type="Pfam" id="PF10551">
    <property type="entry name" value="MULE"/>
    <property type="match status" value="1"/>
</dbReference>
<dbReference type="EMBL" id="LXQA010101622">
    <property type="protein sequence ID" value="MCI16601.1"/>
    <property type="molecule type" value="Genomic_DNA"/>
</dbReference>
<dbReference type="PANTHER" id="PTHR31569:SF4">
    <property type="entry name" value="SWIM-TYPE DOMAIN-CONTAINING PROTEIN"/>
    <property type="match status" value="1"/>
</dbReference>
<evidence type="ECO:0000256" key="1">
    <source>
        <dbReference type="SAM" id="MobiDB-lite"/>
    </source>
</evidence>
<dbReference type="PANTHER" id="PTHR31569">
    <property type="entry name" value="SWIM-TYPE DOMAIN-CONTAINING PROTEIN"/>
    <property type="match status" value="1"/>
</dbReference>
<evidence type="ECO:0000313" key="3">
    <source>
        <dbReference type="EMBL" id="MCI16601.1"/>
    </source>
</evidence>
<protein>
    <submittedName>
        <fullName evidence="3">FAR1-related protein</fullName>
    </submittedName>
</protein>
<feature type="domain" description="MULE transposase" evidence="2">
    <location>
        <begin position="29"/>
        <end position="102"/>
    </location>
</feature>
<keyword evidence="4" id="KW-1185">Reference proteome</keyword>
<evidence type="ECO:0000259" key="2">
    <source>
        <dbReference type="Pfam" id="PF10551"/>
    </source>
</evidence>
<sequence>VFPDTEMLSEIIWAHPYSVKLFNTFPTMLIMDSTYKTNKYRLPLLEFVGTTFTGKTYVIAFAFLTSEREENFVWELQSIHNLLRCPEDVKVIVTRDGRKTQTRETHPNPNSNQRAKPELTGFGFRFG</sequence>
<dbReference type="InterPro" id="IPR018289">
    <property type="entry name" value="MULE_transposase_dom"/>
</dbReference>
<feature type="region of interest" description="Disordered" evidence="1">
    <location>
        <begin position="96"/>
        <end position="127"/>
    </location>
</feature>
<name>A0A392PX14_9FABA</name>
<feature type="compositionally biased region" description="Basic and acidic residues" evidence="1">
    <location>
        <begin position="96"/>
        <end position="106"/>
    </location>
</feature>
<dbReference type="InterPro" id="IPR052579">
    <property type="entry name" value="Zinc_finger_SWIM"/>
</dbReference>
<dbReference type="AlphaFoldDB" id="A0A392PX14"/>
<organism evidence="3 4">
    <name type="scientific">Trifolium medium</name>
    <dbReference type="NCBI Taxonomy" id="97028"/>
    <lineage>
        <taxon>Eukaryota</taxon>
        <taxon>Viridiplantae</taxon>
        <taxon>Streptophyta</taxon>
        <taxon>Embryophyta</taxon>
        <taxon>Tracheophyta</taxon>
        <taxon>Spermatophyta</taxon>
        <taxon>Magnoliopsida</taxon>
        <taxon>eudicotyledons</taxon>
        <taxon>Gunneridae</taxon>
        <taxon>Pentapetalae</taxon>
        <taxon>rosids</taxon>
        <taxon>fabids</taxon>
        <taxon>Fabales</taxon>
        <taxon>Fabaceae</taxon>
        <taxon>Papilionoideae</taxon>
        <taxon>50 kb inversion clade</taxon>
        <taxon>NPAAA clade</taxon>
        <taxon>Hologalegina</taxon>
        <taxon>IRL clade</taxon>
        <taxon>Trifolieae</taxon>
        <taxon>Trifolium</taxon>
    </lineage>
</organism>
<accession>A0A392PX14</accession>
<dbReference type="Proteomes" id="UP000265520">
    <property type="component" value="Unassembled WGS sequence"/>
</dbReference>
<proteinExistence type="predicted"/>
<reference evidence="3 4" key="1">
    <citation type="journal article" date="2018" name="Front. Plant Sci.">
        <title>Red Clover (Trifolium pratense) and Zigzag Clover (T. medium) - A Picture of Genomic Similarities and Differences.</title>
        <authorList>
            <person name="Dluhosova J."/>
            <person name="Istvanek J."/>
            <person name="Nedelnik J."/>
            <person name="Repkova J."/>
        </authorList>
    </citation>
    <scope>NUCLEOTIDE SEQUENCE [LARGE SCALE GENOMIC DNA]</scope>
    <source>
        <strain evidence="4">cv. 10/8</strain>
        <tissue evidence="3">Leaf</tissue>
    </source>
</reference>